<evidence type="ECO:0000313" key="2">
    <source>
        <dbReference type="Proteomes" id="UP000003113"/>
    </source>
</evidence>
<gene>
    <name evidence="1" type="ORF">KYC_04062</name>
</gene>
<organism evidence="1 2">
    <name type="scientific">Achromobacter arsenitoxydans SY8</name>
    <dbReference type="NCBI Taxonomy" id="477184"/>
    <lineage>
        <taxon>Bacteria</taxon>
        <taxon>Pseudomonadati</taxon>
        <taxon>Pseudomonadota</taxon>
        <taxon>Betaproteobacteria</taxon>
        <taxon>Burkholderiales</taxon>
        <taxon>Alcaligenaceae</taxon>
        <taxon>Achromobacter</taxon>
    </lineage>
</organism>
<evidence type="ECO:0000313" key="1">
    <source>
        <dbReference type="EMBL" id="EHK67683.1"/>
    </source>
</evidence>
<comment type="caution">
    <text evidence="1">The sequence shown here is derived from an EMBL/GenBank/DDBJ whole genome shotgun (WGS) entry which is preliminary data.</text>
</comment>
<proteinExistence type="predicted"/>
<sequence length="107" mass="12170">MLEKAQYSDLWDFNTSDWFKKLTTKDAFVANLTLGRARLGRLIESKVLSNDFSSFDPSSGYTGPIYAITFVNSYAGSRIFERIIVIQEKDGNFRLSGIWTDKADKGR</sequence>
<dbReference type="InterPro" id="IPR025091">
    <property type="entry name" value="DUF4019"/>
</dbReference>
<dbReference type="Proteomes" id="UP000003113">
    <property type="component" value="Unassembled WGS sequence"/>
</dbReference>
<protein>
    <recommendedName>
        <fullName evidence="3">DUF4019 domain-containing protein</fullName>
    </recommendedName>
</protein>
<dbReference type="EMBL" id="AGUF01000017">
    <property type="protein sequence ID" value="EHK67683.1"/>
    <property type="molecule type" value="Genomic_DNA"/>
</dbReference>
<name>H0F226_9BURK</name>
<dbReference type="Pfam" id="PF13211">
    <property type="entry name" value="DUF4019"/>
    <property type="match status" value="1"/>
</dbReference>
<reference evidence="1 2" key="1">
    <citation type="journal article" date="2012" name="J. Bacteriol.">
        <title>Genome sequence of the highly efficient arsenite-oxidizing bacterium Achromobacter arsenitoxydans SY8.</title>
        <authorList>
            <person name="Li X."/>
            <person name="Hu Y."/>
            <person name="Gong J."/>
            <person name="Lin Y."/>
            <person name="Johnstone L."/>
            <person name="Rensing C."/>
            <person name="Wang G."/>
        </authorList>
    </citation>
    <scope>NUCLEOTIDE SEQUENCE [LARGE SCALE GENOMIC DNA]</scope>
    <source>
        <strain evidence="1 2">SY8</strain>
    </source>
</reference>
<dbReference type="AlphaFoldDB" id="H0F226"/>
<keyword evidence="2" id="KW-1185">Reference proteome</keyword>
<evidence type="ECO:0008006" key="3">
    <source>
        <dbReference type="Google" id="ProtNLM"/>
    </source>
</evidence>
<accession>H0F226</accession>